<gene>
    <name evidence="1" type="ORF">GIB67_009048</name>
</gene>
<sequence>RNLPIGVTSLQPLSLVRLGSSSLLLPRHCRHLPRRRNKTVGKWIRPTDSMGWGMPVTQICSEPSLAAILHQVQKVREF</sequence>
<accession>A0A7J7KY14</accession>
<feature type="non-terminal residue" evidence="1">
    <location>
        <position position="1"/>
    </location>
</feature>
<comment type="caution">
    <text evidence="1">The sequence shown here is derived from an EMBL/GenBank/DDBJ whole genome shotgun (WGS) entry which is preliminary data.</text>
</comment>
<proteinExistence type="predicted"/>
<name>A0A7J7KY14_9MAGN</name>
<dbReference type="AlphaFoldDB" id="A0A7J7KY14"/>
<protein>
    <submittedName>
        <fullName evidence="1">Uncharacterized protein</fullName>
    </submittedName>
</protein>
<dbReference type="EMBL" id="JACGCM010002807">
    <property type="protein sequence ID" value="KAF6135260.1"/>
    <property type="molecule type" value="Genomic_DNA"/>
</dbReference>
<keyword evidence="2" id="KW-1185">Reference proteome</keyword>
<organism evidence="1 2">
    <name type="scientific">Kingdonia uniflora</name>
    <dbReference type="NCBI Taxonomy" id="39325"/>
    <lineage>
        <taxon>Eukaryota</taxon>
        <taxon>Viridiplantae</taxon>
        <taxon>Streptophyta</taxon>
        <taxon>Embryophyta</taxon>
        <taxon>Tracheophyta</taxon>
        <taxon>Spermatophyta</taxon>
        <taxon>Magnoliopsida</taxon>
        <taxon>Ranunculales</taxon>
        <taxon>Circaeasteraceae</taxon>
        <taxon>Kingdonia</taxon>
    </lineage>
</organism>
<dbReference type="Proteomes" id="UP000541444">
    <property type="component" value="Unassembled WGS sequence"/>
</dbReference>
<reference evidence="1 2" key="1">
    <citation type="journal article" date="2020" name="IScience">
        <title>Genome Sequencing of the Endangered Kingdonia uniflora (Circaeasteraceae, Ranunculales) Reveals Potential Mechanisms of Evolutionary Specialization.</title>
        <authorList>
            <person name="Sun Y."/>
            <person name="Deng T."/>
            <person name="Zhang A."/>
            <person name="Moore M.J."/>
            <person name="Landis J.B."/>
            <person name="Lin N."/>
            <person name="Zhang H."/>
            <person name="Zhang X."/>
            <person name="Huang J."/>
            <person name="Zhang X."/>
            <person name="Sun H."/>
            <person name="Wang H."/>
        </authorList>
    </citation>
    <scope>NUCLEOTIDE SEQUENCE [LARGE SCALE GENOMIC DNA]</scope>
    <source>
        <strain evidence="1">TB1705</strain>
        <tissue evidence="1">Leaf</tissue>
    </source>
</reference>
<evidence type="ECO:0000313" key="1">
    <source>
        <dbReference type="EMBL" id="KAF6135260.1"/>
    </source>
</evidence>
<evidence type="ECO:0000313" key="2">
    <source>
        <dbReference type="Proteomes" id="UP000541444"/>
    </source>
</evidence>